<evidence type="ECO:0000256" key="2">
    <source>
        <dbReference type="ARBA" id="ARBA00022729"/>
    </source>
</evidence>
<gene>
    <name evidence="13" type="ORF">US91_C0002G0047</name>
</gene>
<feature type="signal peptide" evidence="10">
    <location>
        <begin position="1"/>
        <end position="25"/>
    </location>
</feature>
<keyword evidence="13" id="KW-0645">Protease</keyword>
<dbReference type="GO" id="GO:0071555">
    <property type="term" value="P:cell wall organization"/>
    <property type="evidence" value="ECO:0007669"/>
    <property type="project" value="UniProtKB-KW"/>
</dbReference>
<dbReference type="InterPro" id="IPR009009">
    <property type="entry name" value="RlpA-like_DPBB"/>
</dbReference>
<dbReference type="PANTHER" id="PTHR34183">
    <property type="entry name" value="ENDOLYTIC PEPTIDOGLYCAN TRANSGLYCOSYLASE RLPA"/>
    <property type="match status" value="1"/>
</dbReference>
<sequence>MVMKKKFLQYLLITSFIIFPFCVSAEEAGLTAVLENSLYSINLDKATIAKGYTVSGFGDKLKLSLVPGILSEDTRVEILDLREELPLPWQMNMISDVFQFEFMNKAAYDNHKPFYIQFAYNEVNNFHKQVFFYDKNFGSWRPLPTTDFPKEKFVRSLIHLPYARIAVFAYPNVLTVGKASWYAHKAGDFAASPDFPIGSKLRVYNQANNKFVDVVVNDFGPDRKLFPDRVVDLEKNAFLKIGSLSEGTLNVRVEPLSIATLKSVSALSNNETSASDAPQIKLKSALIMDETDNKIIWEKNSSETLPLASLTKLIAVKVFLDTKPTLDNVVAYSVADEEYNYQHVNKWESARLRISDGETLTINDLIYSSLVGSANNTIESLVRISPLNRDEFIAKMNSVVKEWGASTTHFIEPTGLAPENVSSVHDYAIITKEVLKHPIIAKASTIGQYEFTTVNKKIYHKIVNTNQIIKSDKYTVNGSKTGYLNESGYCLMTRVGTKQNKNIIVVTFGAETRDQSFSETEKLIQYGLIKL</sequence>
<dbReference type="PANTHER" id="PTHR34183:SF1">
    <property type="entry name" value="ENDOLYTIC PEPTIDOGLYCAN TRANSGLYCOSYLASE RLPA"/>
    <property type="match status" value="1"/>
</dbReference>
<keyword evidence="4" id="KW-0133">Cell shape</keyword>
<dbReference type="GO" id="GO:0008360">
    <property type="term" value="P:regulation of cell shape"/>
    <property type="evidence" value="ECO:0007669"/>
    <property type="project" value="UniProtKB-KW"/>
</dbReference>
<dbReference type="Pfam" id="PF00768">
    <property type="entry name" value="Peptidase_S11"/>
    <property type="match status" value="1"/>
</dbReference>
<comment type="similarity">
    <text evidence="1 9">Belongs to the peptidase S11 family.</text>
</comment>
<dbReference type="CDD" id="cd22268">
    <property type="entry name" value="DPBB_RlpA-like"/>
    <property type="match status" value="1"/>
</dbReference>
<keyword evidence="3" id="KW-0378">Hydrolase</keyword>
<evidence type="ECO:0000259" key="12">
    <source>
        <dbReference type="Pfam" id="PF03330"/>
    </source>
</evidence>
<proteinExistence type="inferred from homology"/>
<dbReference type="GO" id="GO:0009002">
    <property type="term" value="F:serine-type D-Ala-D-Ala carboxypeptidase activity"/>
    <property type="evidence" value="ECO:0007669"/>
    <property type="project" value="InterPro"/>
</dbReference>
<dbReference type="InterPro" id="IPR036908">
    <property type="entry name" value="RlpA-like_sf"/>
</dbReference>
<dbReference type="Gene3D" id="2.40.40.10">
    <property type="entry name" value="RlpA-like domain"/>
    <property type="match status" value="1"/>
</dbReference>
<evidence type="ECO:0000313" key="13">
    <source>
        <dbReference type="EMBL" id="KKQ70968.1"/>
    </source>
</evidence>
<feature type="active site" description="Acyl-ester intermediate" evidence="7">
    <location>
        <position position="309"/>
    </location>
</feature>
<evidence type="ECO:0000256" key="8">
    <source>
        <dbReference type="PIRSR" id="PIRSR618044-2"/>
    </source>
</evidence>
<dbReference type="InterPro" id="IPR012338">
    <property type="entry name" value="Beta-lactam/transpept-like"/>
</dbReference>
<feature type="chain" id="PRO_5002533030" evidence="10">
    <location>
        <begin position="26"/>
        <end position="531"/>
    </location>
</feature>
<evidence type="ECO:0000256" key="6">
    <source>
        <dbReference type="ARBA" id="ARBA00023316"/>
    </source>
</evidence>
<dbReference type="Gene3D" id="3.40.710.10">
    <property type="entry name" value="DD-peptidase/beta-lactamase superfamily"/>
    <property type="match status" value="1"/>
</dbReference>
<keyword evidence="13" id="KW-0121">Carboxypeptidase</keyword>
<feature type="active site" description="Proton acceptor" evidence="7">
    <location>
        <position position="312"/>
    </location>
</feature>
<dbReference type="InterPro" id="IPR018044">
    <property type="entry name" value="Peptidase_S11"/>
</dbReference>
<keyword evidence="5" id="KW-0573">Peptidoglycan synthesis</keyword>
<evidence type="ECO:0000256" key="3">
    <source>
        <dbReference type="ARBA" id="ARBA00022801"/>
    </source>
</evidence>
<evidence type="ECO:0000256" key="7">
    <source>
        <dbReference type="PIRSR" id="PIRSR618044-1"/>
    </source>
</evidence>
<evidence type="ECO:0000256" key="5">
    <source>
        <dbReference type="ARBA" id="ARBA00022984"/>
    </source>
</evidence>
<dbReference type="Pfam" id="PF03330">
    <property type="entry name" value="DPBB_1"/>
    <property type="match status" value="1"/>
</dbReference>
<dbReference type="PRINTS" id="PR00725">
    <property type="entry name" value="DADACBPTASE1"/>
</dbReference>
<feature type="domain" description="RlpA-like protein double-psi beta-barrel" evidence="12">
    <location>
        <begin position="190"/>
        <end position="253"/>
    </location>
</feature>
<dbReference type="Proteomes" id="UP000034022">
    <property type="component" value="Unassembled WGS sequence"/>
</dbReference>
<reference evidence="13 14" key="1">
    <citation type="journal article" date="2015" name="Nature">
        <title>rRNA introns, odd ribosomes, and small enigmatic genomes across a large radiation of phyla.</title>
        <authorList>
            <person name="Brown C.T."/>
            <person name="Hug L.A."/>
            <person name="Thomas B.C."/>
            <person name="Sharon I."/>
            <person name="Castelle C.J."/>
            <person name="Singh A."/>
            <person name="Wilkins M.J."/>
            <person name="Williams K.H."/>
            <person name="Banfield J.F."/>
        </authorList>
    </citation>
    <scope>NUCLEOTIDE SEQUENCE [LARGE SCALE GENOMIC DNA]</scope>
</reference>
<keyword evidence="2 10" id="KW-0732">Signal</keyword>
<dbReference type="GO" id="GO:0006508">
    <property type="term" value="P:proteolysis"/>
    <property type="evidence" value="ECO:0007669"/>
    <property type="project" value="InterPro"/>
</dbReference>
<evidence type="ECO:0000256" key="9">
    <source>
        <dbReference type="RuleBase" id="RU004016"/>
    </source>
</evidence>
<evidence type="ECO:0000256" key="4">
    <source>
        <dbReference type="ARBA" id="ARBA00022960"/>
    </source>
</evidence>
<dbReference type="SUPFAM" id="SSF56601">
    <property type="entry name" value="beta-lactamase/transpeptidase-like"/>
    <property type="match status" value="1"/>
</dbReference>
<feature type="binding site" evidence="8">
    <location>
        <position position="480"/>
    </location>
    <ligand>
        <name>substrate</name>
    </ligand>
</feature>
<evidence type="ECO:0000259" key="11">
    <source>
        <dbReference type="Pfam" id="PF00768"/>
    </source>
</evidence>
<comment type="caution">
    <text evidence="13">The sequence shown here is derived from an EMBL/GenBank/DDBJ whole genome shotgun (WGS) entry which is preliminary data.</text>
</comment>
<feature type="active site" evidence="7">
    <location>
        <position position="373"/>
    </location>
</feature>
<evidence type="ECO:0000256" key="10">
    <source>
        <dbReference type="SAM" id="SignalP"/>
    </source>
</evidence>
<dbReference type="SUPFAM" id="SSF50685">
    <property type="entry name" value="Barwin-like endoglucanases"/>
    <property type="match status" value="1"/>
</dbReference>
<dbReference type="GO" id="GO:0009252">
    <property type="term" value="P:peptidoglycan biosynthetic process"/>
    <property type="evidence" value="ECO:0007669"/>
    <property type="project" value="UniProtKB-KW"/>
</dbReference>
<dbReference type="AlphaFoldDB" id="A0A0G0JTY5"/>
<organism evidence="13 14">
    <name type="scientific">Candidatus Falkowbacteria bacterium GW2011_GWE1_38_31</name>
    <dbReference type="NCBI Taxonomy" id="1618638"/>
    <lineage>
        <taxon>Bacteria</taxon>
        <taxon>Candidatus Falkowiibacteriota</taxon>
    </lineage>
</organism>
<feature type="domain" description="Peptidase S11 D-alanyl-D-alanine carboxypeptidase A N-terminal" evidence="11">
    <location>
        <begin position="274"/>
        <end position="512"/>
    </location>
</feature>
<protein>
    <submittedName>
        <fullName evidence="13">Peptidase S11 D-alanyl-D-alanine carboxypeptidase 1</fullName>
    </submittedName>
</protein>
<evidence type="ECO:0000313" key="14">
    <source>
        <dbReference type="Proteomes" id="UP000034022"/>
    </source>
</evidence>
<accession>A0A0G0JTY5</accession>
<dbReference type="InterPro" id="IPR001967">
    <property type="entry name" value="Peptidase_S11_N"/>
</dbReference>
<dbReference type="EMBL" id="LBUU01000002">
    <property type="protein sequence ID" value="KKQ70968.1"/>
    <property type="molecule type" value="Genomic_DNA"/>
</dbReference>
<keyword evidence="6" id="KW-0961">Cell wall biogenesis/degradation</keyword>
<evidence type="ECO:0000256" key="1">
    <source>
        <dbReference type="ARBA" id="ARBA00007164"/>
    </source>
</evidence>
<name>A0A0G0JTY5_9BACT</name>